<feature type="chain" id="PRO_5003190148" evidence="2">
    <location>
        <begin position="23"/>
        <end position="1061"/>
    </location>
</feature>
<dbReference type="Pfam" id="PF13585">
    <property type="entry name" value="CHU_C"/>
    <property type="match status" value="1"/>
</dbReference>
<evidence type="ECO:0000313" key="4">
    <source>
        <dbReference type="EMBL" id="ADR23124.1"/>
    </source>
</evidence>
<keyword evidence="5" id="KW-1185">Reference proteome</keyword>
<dbReference type="SUPFAM" id="SSF81296">
    <property type="entry name" value="E set domains"/>
    <property type="match status" value="1"/>
</dbReference>
<dbReference type="STRING" id="643867.Ftrac_3149"/>
<dbReference type="InterPro" id="IPR014756">
    <property type="entry name" value="Ig_E-set"/>
</dbReference>
<feature type="signal peptide" evidence="2">
    <location>
        <begin position="1"/>
        <end position="22"/>
    </location>
</feature>
<dbReference type="KEGG" id="mtt:Ftrac_3149"/>
<dbReference type="NCBIfam" id="TIGR04131">
    <property type="entry name" value="Bac_Flav_CTERM"/>
    <property type="match status" value="1"/>
</dbReference>
<dbReference type="InterPro" id="IPR044023">
    <property type="entry name" value="Ig_7"/>
</dbReference>
<dbReference type="Pfam" id="PF13517">
    <property type="entry name" value="FG-GAP_3"/>
    <property type="match status" value="3"/>
</dbReference>
<dbReference type="InterPro" id="IPR022409">
    <property type="entry name" value="PKD/Chitinase_dom"/>
</dbReference>
<dbReference type="CDD" id="cd00146">
    <property type="entry name" value="PKD"/>
    <property type="match status" value="1"/>
</dbReference>
<dbReference type="InterPro" id="IPR035986">
    <property type="entry name" value="PKD_dom_sf"/>
</dbReference>
<dbReference type="Proteomes" id="UP000008720">
    <property type="component" value="Chromosome"/>
</dbReference>
<dbReference type="eggNOG" id="COG3291">
    <property type="taxonomic scope" value="Bacteria"/>
</dbReference>
<dbReference type="AlphaFoldDB" id="E4TUN1"/>
<dbReference type="InterPro" id="IPR013783">
    <property type="entry name" value="Ig-like_fold"/>
</dbReference>
<dbReference type="Gene3D" id="2.130.10.130">
    <property type="entry name" value="Integrin alpha, N-terminal"/>
    <property type="match status" value="2"/>
</dbReference>
<dbReference type="SMART" id="SM00089">
    <property type="entry name" value="PKD"/>
    <property type="match status" value="2"/>
</dbReference>
<gene>
    <name evidence="4" type="ordered locus">Ftrac_3149</name>
</gene>
<dbReference type="PANTHER" id="PTHR46580:SF4">
    <property type="entry name" value="ATP_GTP-BINDING PROTEIN"/>
    <property type="match status" value="1"/>
</dbReference>
<organism evidence="4 5">
    <name type="scientific">Marivirga tractuosa (strain ATCC 23168 / DSM 4126 / NBRC 15989 / NCIMB 1408 / VKM B-1430 / H-43)</name>
    <name type="common">Microscilla tractuosa</name>
    <name type="synonym">Flexibacter tractuosus</name>
    <dbReference type="NCBI Taxonomy" id="643867"/>
    <lineage>
        <taxon>Bacteria</taxon>
        <taxon>Pseudomonadati</taxon>
        <taxon>Bacteroidota</taxon>
        <taxon>Cytophagia</taxon>
        <taxon>Cytophagales</taxon>
        <taxon>Marivirgaceae</taxon>
        <taxon>Marivirga</taxon>
    </lineage>
</organism>
<evidence type="ECO:0000256" key="2">
    <source>
        <dbReference type="SAM" id="SignalP"/>
    </source>
</evidence>
<dbReference type="Pfam" id="PF01833">
    <property type="entry name" value="TIG"/>
    <property type="match status" value="1"/>
</dbReference>
<proteinExistence type="predicted"/>
<protein>
    <submittedName>
        <fullName evidence="4">PKD domain containing protein</fullName>
    </submittedName>
</protein>
<dbReference type="PROSITE" id="PS50093">
    <property type="entry name" value="PKD"/>
    <property type="match status" value="1"/>
</dbReference>
<dbReference type="PANTHER" id="PTHR46580">
    <property type="entry name" value="SENSOR KINASE-RELATED"/>
    <property type="match status" value="1"/>
</dbReference>
<dbReference type="InterPro" id="IPR002909">
    <property type="entry name" value="IPT_dom"/>
</dbReference>
<dbReference type="InterPro" id="IPR028994">
    <property type="entry name" value="Integrin_alpha_N"/>
</dbReference>
<evidence type="ECO:0000259" key="3">
    <source>
        <dbReference type="PROSITE" id="PS50093"/>
    </source>
</evidence>
<dbReference type="SUPFAM" id="SSF69318">
    <property type="entry name" value="Integrin alpha N-terminal domain"/>
    <property type="match status" value="1"/>
</dbReference>
<evidence type="ECO:0000256" key="1">
    <source>
        <dbReference type="ARBA" id="ARBA00022729"/>
    </source>
</evidence>
<dbReference type="InterPro" id="IPR026341">
    <property type="entry name" value="T9SS_type_B"/>
</dbReference>
<dbReference type="Gene3D" id="2.60.40.10">
    <property type="entry name" value="Immunoglobulins"/>
    <property type="match status" value="3"/>
</dbReference>
<name>E4TUN1_MARTH</name>
<dbReference type="InterPro" id="IPR013517">
    <property type="entry name" value="FG-GAP"/>
</dbReference>
<dbReference type="SUPFAM" id="SSF49299">
    <property type="entry name" value="PKD domain"/>
    <property type="match status" value="1"/>
</dbReference>
<sequence>MKFLPTYLFFIGLVFFANQSFGQTSYIESVNPKNGYSGQIINISGVGLAGADKVFFGSVEGKIINVEDQLIEAEVPAGTTYDNITVLKSSTRLSYSGEHFLLSYGGEQGVSSSDFDDQVDVFADDGLYDVTLSDLDGDGKNDIIGANSKSNSATILRNLSTPSNLSFDQRNIGIGAPTLNITAGDLNGDGKPDVVFSEAGDGNRLIILGNNSSPGSLNFSIQTITLEGSSTKRVVIKDLDLDGKPDLVVSDQVNNRILIIKNTSSAGTLSFSPEIIELTVENAVSTAGLDVEDLNGDGKPEIITHQFQTDAGGFFIATNQSSPGNFSFTDFNKYSTPGTLINLKVGDINQDNKPDIVATLFLSSSVAVFNNETTDTGNVPQFGSAQNLATDVRPWGLDFGDMDGDGIKDIVVATVGTDKTINILNNDGTGGLNYSKVSIPVTYINRNIKIGDIDGDSKPDIVFTSVDDDNNQITASNISILRNNQCIIPVITPEGPINACEGNPVRLETQNIEGLTFEWFQDGTSVKTGTENFIELNDVSATGSYTVSIISDGGSCQEISEAIEVNIISEGALPSATISSNDPICNGGILTLNSSDVGATDYKWRGPQGYTAEGITVEVDDFDVDKAGRYYLDVYSGDCIIETTSIVVEVIPSPNFSVEQSGAGTYCEGESVTLNVSPSENGFGFQWYRGTSTISGATSATYNPTTDGDYYVEITDQVNTGCPKIYSDTLQVAFLETPEVYYDLPSSACVGIPVSFTNDAVVADESLAEYRWDFGDGNFSSEGNPTHTYNTAGTYVVNLEISYDGITNCSADLSKQFIVNGELNLTLNSTTSSLCEGDSAVLSLDNTYESYAWDTGETTPTITVNEGGTYSVSVVDENGCEGSSEISIQTLPIPDVSLDASSTAINAGDTVTLSASGLLDYIWYADSTELELTDDQIEYAPTNTTTIRVEGQDENGCFGSAEILLNVEETNIGDRIEPMKFFSPNGDAIAQFWRIENIEDLTQCAVEIYDKQGNKILEAKPYNNDWDGQINGRPVPDGVYYYVIRCDDTGIVKSGSITLLR</sequence>
<accession>E4TUN1</accession>
<dbReference type="Pfam" id="PF19081">
    <property type="entry name" value="Ig_7"/>
    <property type="match status" value="1"/>
</dbReference>
<keyword evidence="1 2" id="KW-0732">Signal</keyword>
<reference evidence="4 5" key="1">
    <citation type="journal article" date="2011" name="Stand. Genomic Sci.">
        <title>Complete genome sequence of Marivirga tractuosa type strain (H-43).</title>
        <authorList>
            <person name="Pagani I."/>
            <person name="Chertkov O."/>
            <person name="Lapidus A."/>
            <person name="Lucas S."/>
            <person name="Del Rio T.G."/>
            <person name="Tice H."/>
            <person name="Copeland A."/>
            <person name="Cheng J.F."/>
            <person name="Nolan M."/>
            <person name="Saunders E."/>
            <person name="Pitluck S."/>
            <person name="Held B."/>
            <person name="Goodwin L."/>
            <person name="Liolios K."/>
            <person name="Ovchinikova G."/>
            <person name="Ivanova N."/>
            <person name="Mavromatis K."/>
            <person name="Pati A."/>
            <person name="Chen A."/>
            <person name="Palaniappan K."/>
            <person name="Land M."/>
            <person name="Hauser L."/>
            <person name="Jeffries C.D."/>
            <person name="Detter J.C."/>
            <person name="Han C."/>
            <person name="Tapia R."/>
            <person name="Ngatchou-Djao O.D."/>
            <person name="Rohde M."/>
            <person name="Goker M."/>
            <person name="Spring S."/>
            <person name="Sikorski J."/>
            <person name="Woyke T."/>
            <person name="Bristow J."/>
            <person name="Eisen J.A."/>
            <person name="Markowitz V."/>
            <person name="Hugenholtz P."/>
            <person name="Klenk H.P."/>
            <person name="Kyrpides N.C."/>
        </authorList>
    </citation>
    <scope>NUCLEOTIDE SEQUENCE [LARGE SCALE GENOMIC DNA]</scope>
    <source>
        <strain evidence="5">ATCC 23168 / DSM 4126 / NBRC 15989 / NCIMB 1408 / VKM B-1430 / H-43</strain>
    </source>
</reference>
<dbReference type="HOGENOM" id="CLU_289165_0_0_10"/>
<dbReference type="InterPro" id="IPR000601">
    <property type="entry name" value="PKD_dom"/>
</dbReference>
<feature type="domain" description="PKD" evidence="3">
    <location>
        <begin position="737"/>
        <end position="802"/>
    </location>
</feature>
<evidence type="ECO:0000313" key="5">
    <source>
        <dbReference type="Proteomes" id="UP000008720"/>
    </source>
</evidence>
<dbReference type="Pfam" id="PF18911">
    <property type="entry name" value="PKD_4"/>
    <property type="match status" value="1"/>
</dbReference>
<dbReference type="EMBL" id="CP002349">
    <property type="protein sequence ID" value="ADR23124.1"/>
    <property type="molecule type" value="Genomic_DNA"/>
</dbReference>